<dbReference type="PANTHER" id="PTHR48069">
    <property type="entry name" value="DIHYDROFOLATE REDUCTASE"/>
    <property type="match status" value="1"/>
</dbReference>
<evidence type="ECO:0000313" key="11">
    <source>
        <dbReference type="Proteomes" id="UP000736328"/>
    </source>
</evidence>
<keyword evidence="6 7" id="KW-0560">Oxidoreductase</keyword>
<dbReference type="EC" id="1.5.1.3" evidence="3 7"/>
<name>A0A933IBN5_UNCT6</name>
<dbReference type="PANTHER" id="PTHR48069:SF3">
    <property type="entry name" value="DIHYDROFOLATE REDUCTASE"/>
    <property type="match status" value="1"/>
</dbReference>
<dbReference type="InterPro" id="IPR017925">
    <property type="entry name" value="DHFR_CS"/>
</dbReference>
<dbReference type="InterPro" id="IPR024072">
    <property type="entry name" value="DHFR-like_dom_sf"/>
</dbReference>
<comment type="function">
    <text evidence="7">Key enzyme in folate metabolism. Catalyzes an essential reaction for de novo glycine and purine synthesis, and for DNA precursor synthesis.</text>
</comment>
<dbReference type="CDD" id="cd00209">
    <property type="entry name" value="DHFR"/>
    <property type="match status" value="1"/>
</dbReference>
<evidence type="ECO:0000256" key="1">
    <source>
        <dbReference type="ARBA" id="ARBA00004903"/>
    </source>
</evidence>
<feature type="domain" description="DHFR" evidence="9">
    <location>
        <begin position="5"/>
        <end position="157"/>
    </location>
</feature>
<evidence type="ECO:0000256" key="8">
    <source>
        <dbReference type="RuleBase" id="RU004474"/>
    </source>
</evidence>
<dbReference type="GO" id="GO:0046654">
    <property type="term" value="P:tetrahydrofolate biosynthetic process"/>
    <property type="evidence" value="ECO:0007669"/>
    <property type="project" value="InterPro"/>
</dbReference>
<dbReference type="PROSITE" id="PS00075">
    <property type="entry name" value="DHFR_1"/>
    <property type="match status" value="1"/>
</dbReference>
<dbReference type="GO" id="GO:0046452">
    <property type="term" value="P:dihydrofolate metabolic process"/>
    <property type="evidence" value="ECO:0007669"/>
    <property type="project" value="TreeGrafter"/>
</dbReference>
<comment type="pathway">
    <text evidence="1 7">Cofactor biosynthesis; tetrahydrofolate biosynthesis; 5,6,7,8-tetrahydrofolate from 7,8-dihydrofolate: step 1/1.</text>
</comment>
<dbReference type="GO" id="GO:0046655">
    <property type="term" value="P:folic acid metabolic process"/>
    <property type="evidence" value="ECO:0007669"/>
    <property type="project" value="TreeGrafter"/>
</dbReference>
<evidence type="ECO:0000313" key="10">
    <source>
        <dbReference type="EMBL" id="MBI4726867.1"/>
    </source>
</evidence>
<dbReference type="Gene3D" id="3.40.430.10">
    <property type="entry name" value="Dihydrofolate Reductase, subunit A"/>
    <property type="match status" value="1"/>
</dbReference>
<evidence type="ECO:0000256" key="4">
    <source>
        <dbReference type="ARBA" id="ARBA00022563"/>
    </source>
</evidence>
<protein>
    <recommendedName>
        <fullName evidence="3 7">Dihydrofolate reductase</fullName>
        <ecNumber evidence="3 7">1.5.1.3</ecNumber>
    </recommendedName>
</protein>
<dbReference type="PROSITE" id="PS51330">
    <property type="entry name" value="DHFR_2"/>
    <property type="match status" value="1"/>
</dbReference>
<evidence type="ECO:0000256" key="2">
    <source>
        <dbReference type="ARBA" id="ARBA00009539"/>
    </source>
</evidence>
<comment type="similarity">
    <text evidence="2 7 8">Belongs to the dihydrofolate reductase family.</text>
</comment>
<dbReference type="PIRSF" id="PIRSF000194">
    <property type="entry name" value="DHFR"/>
    <property type="match status" value="1"/>
</dbReference>
<dbReference type="Proteomes" id="UP000736328">
    <property type="component" value="Unassembled WGS sequence"/>
</dbReference>
<dbReference type="GO" id="GO:0005829">
    <property type="term" value="C:cytosol"/>
    <property type="evidence" value="ECO:0007669"/>
    <property type="project" value="TreeGrafter"/>
</dbReference>
<dbReference type="AlphaFoldDB" id="A0A933IBN5"/>
<dbReference type="GO" id="GO:0004146">
    <property type="term" value="F:dihydrofolate reductase activity"/>
    <property type="evidence" value="ECO:0007669"/>
    <property type="project" value="UniProtKB-EC"/>
</dbReference>
<evidence type="ECO:0000256" key="5">
    <source>
        <dbReference type="ARBA" id="ARBA00022857"/>
    </source>
</evidence>
<evidence type="ECO:0000256" key="7">
    <source>
        <dbReference type="PIRNR" id="PIRNR000194"/>
    </source>
</evidence>
<dbReference type="InterPro" id="IPR012259">
    <property type="entry name" value="DHFR"/>
</dbReference>
<proteinExistence type="inferred from homology"/>
<dbReference type="EMBL" id="JACQXR010000085">
    <property type="protein sequence ID" value="MBI4726867.1"/>
    <property type="molecule type" value="Genomic_DNA"/>
</dbReference>
<reference evidence="10" key="1">
    <citation type="submission" date="2020-07" db="EMBL/GenBank/DDBJ databases">
        <title>Huge and variable diversity of episymbiotic CPR bacteria and DPANN archaea in groundwater ecosystems.</title>
        <authorList>
            <person name="He C.Y."/>
            <person name="Keren R."/>
            <person name="Whittaker M."/>
            <person name="Farag I.F."/>
            <person name="Doudna J."/>
            <person name="Cate J.H.D."/>
            <person name="Banfield J.F."/>
        </authorList>
    </citation>
    <scope>NUCLEOTIDE SEQUENCE</scope>
    <source>
        <strain evidence="10">NC_groundwater_1520_Pr4_B-0.1um_53_5</strain>
    </source>
</reference>
<dbReference type="InterPro" id="IPR001796">
    <property type="entry name" value="DHFR_dom"/>
</dbReference>
<organism evidence="10 11">
    <name type="scientific">candidate division TA06 bacterium</name>
    <dbReference type="NCBI Taxonomy" id="2250710"/>
    <lineage>
        <taxon>Bacteria</taxon>
        <taxon>Bacteria division TA06</taxon>
    </lineage>
</organism>
<keyword evidence="5 7" id="KW-0521">NADP</keyword>
<comment type="catalytic activity">
    <reaction evidence="7">
        <text>(6S)-5,6,7,8-tetrahydrofolate + NADP(+) = 7,8-dihydrofolate + NADPH + H(+)</text>
        <dbReference type="Rhea" id="RHEA:15009"/>
        <dbReference type="ChEBI" id="CHEBI:15378"/>
        <dbReference type="ChEBI" id="CHEBI:57451"/>
        <dbReference type="ChEBI" id="CHEBI:57453"/>
        <dbReference type="ChEBI" id="CHEBI:57783"/>
        <dbReference type="ChEBI" id="CHEBI:58349"/>
        <dbReference type="EC" id="1.5.1.3"/>
    </reaction>
</comment>
<dbReference type="GO" id="GO:0050661">
    <property type="term" value="F:NADP binding"/>
    <property type="evidence" value="ECO:0007669"/>
    <property type="project" value="InterPro"/>
</dbReference>
<keyword evidence="4 7" id="KW-0554">One-carbon metabolism</keyword>
<dbReference type="Pfam" id="PF00186">
    <property type="entry name" value="DHFR_1"/>
    <property type="match status" value="1"/>
</dbReference>
<dbReference type="PRINTS" id="PR00070">
    <property type="entry name" value="DHFR"/>
</dbReference>
<sequence>MSGPEKIIIVAMTRGRVIGLNGKMPWHIPADLKLFKKLTLGGTVIMGRTTYDSIGKPLPQRNNIIVSATVKELPGATVCPTFEEAVKKAEGFGRDIFFIGGASIYQQALAMADQMHVSWVKQDFEGDTYFPEFDLNRWQETETKEYPEFTHIGYRRK</sequence>
<gene>
    <name evidence="10" type="ORF">HY768_06545</name>
</gene>
<evidence type="ECO:0000259" key="9">
    <source>
        <dbReference type="PROSITE" id="PS51330"/>
    </source>
</evidence>
<comment type="caution">
    <text evidence="10">The sequence shown here is derived from an EMBL/GenBank/DDBJ whole genome shotgun (WGS) entry which is preliminary data.</text>
</comment>
<evidence type="ECO:0000256" key="6">
    <source>
        <dbReference type="ARBA" id="ARBA00023002"/>
    </source>
</evidence>
<dbReference type="SUPFAM" id="SSF53597">
    <property type="entry name" value="Dihydrofolate reductase-like"/>
    <property type="match status" value="1"/>
</dbReference>
<accession>A0A933IBN5</accession>
<dbReference type="GO" id="GO:0006730">
    <property type="term" value="P:one-carbon metabolic process"/>
    <property type="evidence" value="ECO:0007669"/>
    <property type="project" value="UniProtKB-KW"/>
</dbReference>
<evidence type="ECO:0000256" key="3">
    <source>
        <dbReference type="ARBA" id="ARBA00012856"/>
    </source>
</evidence>